<dbReference type="Gene3D" id="1.10.1040.10">
    <property type="entry name" value="N-(1-d-carboxylethyl)-l-norvaline Dehydrogenase, domain 2"/>
    <property type="match status" value="1"/>
</dbReference>
<dbReference type="Pfam" id="PF08125">
    <property type="entry name" value="Mannitol_dh_C"/>
    <property type="match status" value="1"/>
</dbReference>
<dbReference type="PANTHER" id="PTHR43362">
    <property type="entry name" value="MANNITOL DEHYDROGENASE DSF1-RELATED"/>
    <property type="match status" value="1"/>
</dbReference>
<dbReference type="InterPro" id="IPR036291">
    <property type="entry name" value="NAD(P)-bd_dom_sf"/>
</dbReference>
<dbReference type="EC" id="1.1.1.17" evidence="2"/>
<evidence type="ECO:0000313" key="10">
    <source>
        <dbReference type="Proteomes" id="UP001138997"/>
    </source>
</evidence>
<dbReference type="SUPFAM" id="SSF48179">
    <property type="entry name" value="6-phosphogluconate dehydrogenase C-terminal domain-like"/>
    <property type="match status" value="1"/>
</dbReference>
<dbReference type="InterPro" id="IPR023027">
    <property type="entry name" value="Mannitol_DH_CS"/>
</dbReference>
<dbReference type="Proteomes" id="UP001138997">
    <property type="component" value="Unassembled WGS sequence"/>
</dbReference>
<comment type="similarity">
    <text evidence="1">Belongs to the mannitol dehydrogenase family.</text>
</comment>
<comment type="catalytic activity">
    <reaction evidence="6">
        <text>D-mannitol 1-phosphate + NAD(+) = beta-D-fructose 6-phosphate + NADH + H(+)</text>
        <dbReference type="Rhea" id="RHEA:19661"/>
        <dbReference type="ChEBI" id="CHEBI:15378"/>
        <dbReference type="ChEBI" id="CHEBI:57540"/>
        <dbReference type="ChEBI" id="CHEBI:57634"/>
        <dbReference type="ChEBI" id="CHEBI:57945"/>
        <dbReference type="ChEBI" id="CHEBI:61381"/>
        <dbReference type="EC" id="1.1.1.17"/>
    </reaction>
</comment>
<dbReference type="InterPro" id="IPR013328">
    <property type="entry name" value="6PGD_dom2"/>
</dbReference>
<dbReference type="PANTHER" id="PTHR43362:SF1">
    <property type="entry name" value="MANNITOL DEHYDROGENASE 2-RELATED"/>
    <property type="match status" value="1"/>
</dbReference>
<keyword evidence="4" id="KW-0560">Oxidoreductase</keyword>
<evidence type="ECO:0000259" key="8">
    <source>
        <dbReference type="Pfam" id="PF08125"/>
    </source>
</evidence>
<dbReference type="Gene3D" id="3.40.50.720">
    <property type="entry name" value="NAD(P)-binding Rossmann-like Domain"/>
    <property type="match status" value="1"/>
</dbReference>
<dbReference type="GO" id="GO:0008926">
    <property type="term" value="F:mannitol-1-phosphate 5-dehydrogenase activity"/>
    <property type="evidence" value="ECO:0007669"/>
    <property type="project" value="UniProtKB-EC"/>
</dbReference>
<feature type="domain" description="Mannitol dehydrogenase C-terminal" evidence="8">
    <location>
        <begin position="295"/>
        <end position="443"/>
    </location>
</feature>
<sequence>MSEKLLGLASLNRLDQNARPLVDPRELRPQVVHFGLGAFHRAHQAVYTEAASEATGQATGIVAVAPRDASVVQRAREQDYLFSVTTRSPGGSQPRVVAALSGALHLSHDAAALDTLIRSAEVSTITLTVTEKGYHRDPASGRLNLADPRIAADLDLSRKNPADAVVGTVVARLAVSLANRLRTIGAPIDVVSCDNLDGNGSVLAGVVREFVAAAGWADSDKVLDWLDTSVGFPSTVVDRIVPATSAADLAEAAARLGVQDGLAVAGEPYSQWVLQNAFRAARPAWEHGGAQFVDDVASYQLTKLRLLNGSHSGLAYLGLAAGCRTIADVLATDWGATFVRGYAAEVAATLPNGGPDPLRYAESLVARFSNNAIHHELRQIGSDGSLKLPQRWVTVLRDLREQASPVGPNQTLALAAWAHATRPDASSGGQLFGTTDPATAALAGCWRGSPSGVVARLLNVLGAADLAEDADLTRSAEALLPDLAAGHVPLQ</sequence>
<dbReference type="Pfam" id="PF01232">
    <property type="entry name" value="Mannitol_dh"/>
    <property type="match status" value="1"/>
</dbReference>
<dbReference type="InterPro" id="IPR050988">
    <property type="entry name" value="Mannitol_DH/Oxidoreductase"/>
</dbReference>
<reference evidence="9" key="1">
    <citation type="submission" date="2021-11" db="EMBL/GenBank/DDBJ databases">
        <title>Streptomyces corallinus and Kineosporia corallina sp. nov., two new coral-derived marine actinobacteria.</title>
        <authorList>
            <person name="Buangrab K."/>
            <person name="Sutthacheep M."/>
            <person name="Yeemin T."/>
            <person name="Harunari E."/>
            <person name="Igarashi Y."/>
            <person name="Sripreechasak P."/>
            <person name="Kanchanasin P."/>
            <person name="Tanasupawat S."/>
            <person name="Phongsopitanun W."/>
        </authorList>
    </citation>
    <scope>NUCLEOTIDE SEQUENCE</scope>
    <source>
        <strain evidence="9">JCM 31032</strain>
    </source>
</reference>
<proteinExistence type="inferred from homology"/>
<keyword evidence="10" id="KW-1185">Reference proteome</keyword>
<evidence type="ECO:0000256" key="6">
    <source>
        <dbReference type="ARBA" id="ARBA00048615"/>
    </source>
</evidence>
<organism evidence="9 10">
    <name type="scientific">Kineosporia babensis</name>
    <dbReference type="NCBI Taxonomy" id="499548"/>
    <lineage>
        <taxon>Bacteria</taxon>
        <taxon>Bacillati</taxon>
        <taxon>Actinomycetota</taxon>
        <taxon>Actinomycetes</taxon>
        <taxon>Kineosporiales</taxon>
        <taxon>Kineosporiaceae</taxon>
        <taxon>Kineosporia</taxon>
    </lineage>
</organism>
<dbReference type="EMBL" id="JAJOMB010000031">
    <property type="protein sequence ID" value="MCD5316563.1"/>
    <property type="molecule type" value="Genomic_DNA"/>
</dbReference>
<dbReference type="RefSeq" id="WP_231449415.1">
    <property type="nucleotide sequence ID" value="NZ_JAJOMB010000031.1"/>
</dbReference>
<dbReference type="PRINTS" id="PR00084">
    <property type="entry name" value="MTLDHDRGNASE"/>
</dbReference>
<dbReference type="AlphaFoldDB" id="A0A9X1NNZ5"/>
<evidence type="ECO:0000256" key="1">
    <source>
        <dbReference type="ARBA" id="ARBA00006541"/>
    </source>
</evidence>
<evidence type="ECO:0000256" key="3">
    <source>
        <dbReference type="ARBA" id="ARBA00016219"/>
    </source>
</evidence>
<comment type="caution">
    <text evidence="9">The sequence shown here is derived from an EMBL/GenBank/DDBJ whole genome shotgun (WGS) entry which is preliminary data.</text>
</comment>
<dbReference type="GO" id="GO:0019594">
    <property type="term" value="P:mannitol metabolic process"/>
    <property type="evidence" value="ECO:0007669"/>
    <property type="project" value="InterPro"/>
</dbReference>
<dbReference type="InterPro" id="IPR013118">
    <property type="entry name" value="Mannitol_DH_C"/>
</dbReference>
<feature type="domain" description="Mannitol dehydrogenase N-terminal" evidence="7">
    <location>
        <begin position="30"/>
        <end position="286"/>
    </location>
</feature>
<dbReference type="InterPro" id="IPR008927">
    <property type="entry name" value="6-PGluconate_DH-like_C_sf"/>
</dbReference>
<evidence type="ECO:0000259" key="7">
    <source>
        <dbReference type="Pfam" id="PF01232"/>
    </source>
</evidence>
<dbReference type="PROSITE" id="PS00974">
    <property type="entry name" value="MANNITOL_DHGENASE"/>
    <property type="match status" value="1"/>
</dbReference>
<evidence type="ECO:0000256" key="2">
    <source>
        <dbReference type="ARBA" id="ARBA00012939"/>
    </source>
</evidence>
<evidence type="ECO:0000256" key="4">
    <source>
        <dbReference type="ARBA" id="ARBA00023002"/>
    </source>
</evidence>
<name>A0A9X1NNZ5_9ACTN</name>
<accession>A0A9X1NNZ5</accession>
<protein>
    <recommendedName>
        <fullName evidence="3">Mannitol-1-phosphate 5-dehydrogenase</fullName>
        <ecNumber evidence="2">1.1.1.17</ecNumber>
    </recommendedName>
</protein>
<evidence type="ECO:0000313" key="9">
    <source>
        <dbReference type="EMBL" id="MCD5316563.1"/>
    </source>
</evidence>
<dbReference type="InterPro" id="IPR000669">
    <property type="entry name" value="Mannitol_DH"/>
</dbReference>
<dbReference type="SUPFAM" id="SSF51735">
    <property type="entry name" value="NAD(P)-binding Rossmann-fold domains"/>
    <property type="match status" value="1"/>
</dbReference>
<gene>
    <name evidence="9" type="ORF">LR394_37265</name>
</gene>
<keyword evidence="5" id="KW-0520">NAD</keyword>
<evidence type="ECO:0000256" key="5">
    <source>
        <dbReference type="ARBA" id="ARBA00023027"/>
    </source>
</evidence>
<dbReference type="InterPro" id="IPR013131">
    <property type="entry name" value="Mannitol_DH_N"/>
</dbReference>